<comment type="caution">
    <text evidence="6">The sequence shown here is derived from an EMBL/GenBank/DDBJ whole genome shotgun (WGS) entry which is preliminary data.</text>
</comment>
<dbReference type="CDD" id="cd16917">
    <property type="entry name" value="HATPase_UhpB-NarQ-NarX-like"/>
    <property type="match status" value="1"/>
</dbReference>
<feature type="transmembrane region" description="Helical" evidence="4">
    <location>
        <begin position="39"/>
        <end position="57"/>
    </location>
</feature>
<keyword evidence="4" id="KW-0472">Membrane</keyword>
<evidence type="ECO:0000256" key="2">
    <source>
        <dbReference type="ARBA" id="ARBA00022777"/>
    </source>
</evidence>
<dbReference type="InterPro" id="IPR050482">
    <property type="entry name" value="Sensor_HK_TwoCompSys"/>
</dbReference>
<dbReference type="InterPro" id="IPR011712">
    <property type="entry name" value="Sig_transdc_His_kin_sub3_dim/P"/>
</dbReference>
<dbReference type="GO" id="GO:0046983">
    <property type="term" value="F:protein dimerization activity"/>
    <property type="evidence" value="ECO:0007669"/>
    <property type="project" value="InterPro"/>
</dbReference>
<keyword evidence="7" id="KW-1185">Reference proteome</keyword>
<keyword evidence="4" id="KW-1133">Transmembrane helix</keyword>
<feature type="transmembrane region" description="Helical" evidence="4">
    <location>
        <begin position="78"/>
        <end position="94"/>
    </location>
</feature>
<dbReference type="GO" id="GO:0000155">
    <property type="term" value="F:phosphorelay sensor kinase activity"/>
    <property type="evidence" value="ECO:0007669"/>
    <property type="project" value="InterPro"/>
</dbReference>
<evidence type="ECO:0000313" key="7">
    <source>
        <dbReference type="Proteomes" id="UP000316092"/>
    </source>
</evidence>
<dbReference type="Pfam" id="PF07730">
    <property type="entry name" value="HisKA_3"/>
    <property type="match status" value="1"/>
</dbReference>
<proteinExistence type="predicted"/>
<dbReference type="EMBL" id="VKDB01000001">
    <property type="protein sequence ID" value="TSA87874.1"/>
    <property type="molecule type" value="Genomic_DNA"/>
</dbReference>
<evidence type="ECO:0000256" key="3">
    <source>
        <dbReference type="ARBA" id="ARBA00023012"/>
    </source>
</evidence>
<keyword evidence="1" id="KW-0808">Transferase</keyword>
<dbReference type="Pfam" id="PF02518">
    <property type="entry name" value="HATPase_c"/>
    <property type="match status" value="1"/>
</dbReference>
<gene>
    <name evidence="6" type="ORF">FNU79_01090</name>
</gene>
<dbReference type="GO" id="GO:0016020">
    <property type="term" value="C:membrane"/>
    <property type="evidence" value="ECO:0007669"/>
    <property type="project" value="InterPro"/>
</dbReference>
<feature type="transmembrane region" description="Helical" evidence="4">
    <location>
        <begin position="125"/>
        <end position="142"/>
    </location>
</feature>
<feature type="transmembrane region" description="Helical" evidence="4">
    <location>
        <begin position="12"/>
        <end position="33"/>
    </location>
</feature>
<accession>A0A553V632</accession>
<dbReference type="Gene3D" id="3.30.565.10">
    <property type="entry name" value="Histidine kinase-like ATPase, C-terminal domain"/>
    <property type="match status" value="1"/>
</dbReference>
<evidence type="ECO:0000313" key="6">
    <source>
        <dbReference type="EMBL" id="TSA87874.1"/>
    </source>
</evidence>
<keyword evidence="4" id="KW-0812">Transmembrane</keyword>
<dbReference type="InterPro" id="IPR003594">
    <property type="entry name" value="HATPase_dom"/>
</dbReference>
<dbReference type="PANTHER" id="PTHR24421">
    <property type="entry name" value="NITRATE/NITRITE SENSOR PROTEIN NARX-RELATED"/>
    <property type="match status" value="1"/>
</dbReference>
<dbReference type="InterPro" id="IPR036890">
    <property type="entry name" value="HATPase_C_sf"/>
</dbReference>
<keyword evidence="2 6" id="KW-0418">Kinase</keyword>
<dbReference type="SMART" id="SM00387">
    <property type="entry name" value="HATPase_c"/>
    <property type="match status" value="1"/>
</dbReference>
<name>A0A553V632_9DEIO</name>
<keyword evidence="3" id="KW-0902">Two-component regulatory system</keyword>
<evidence type="ECO:0000256" key="1">
    <source>
        <dbReference type="ARBA" id="ARBA00022679"/>
    </source>
</evidence>
<dbReference type="AlphaFoldDB" id="A0A553V632"/>
<dbReference type="Proteomes" id="UP000316092">
    <property type="component" value="Unassembled WGS sequence"/>
</dbReference>
<dbReference type="OrthoDB" id="9797605at2"/>
<evidence type="ECO:0000259" key="5">
    <source>
        <dbReference type="SMART" id="SM00387"/>
    </source>
</evidence>
<protein>
    <submittedName>
        <fullName evidence="6">Sensor histidine kinase</fullName>
    </submittedName>
</protein>
<feature type="transmembrane region" description="Helical" evidence="4">
    <location>
        <begin position="100"/>
        <end position="118"/>
    </location>
</feature>
<dbReference type="Gene3D" id="1.20.5.1930">
    <property type="match status" value="1"/>
</dbReference>
<evidence type="ECO:0000256" key="4">
    <source>
        <dbReference type="SAM" id="Phobius"/>
    </source>
</evidence>
<dbReference type="PANTHER" id="PTHR24421:SF63">
    <property type="entry name" value="SENSOR HISTIDINE KINASE DESK"/>
    <property type="match status" value="1"/>
</dbReference>
<organism evidence="6 7">
    <name type="scientific">Deinococcus detaillensis</name>
    <dbReference type="NCBI Taxonomy" id="2592048"/>
    <lineage>
        <taxon>Bacteria</taxon>
        <taxon>Thermotogati</taxon>
        <taxon>Deinococcota</taxon>
        <taxon>Deinococci</taxon>
        <taxon>Deinococcales</taxon>
        <taxon>Deinococcaceae</taxon>
        <taxon>Deinococcus</taxon>
    </lineage>
</organism>
<reference evidence="6 7" key="1">
    <citation type="submission" date="2019-07" db="EMBL/GenBank/DDBJ databases">
        <title>Deinococcus detaillus sp. nov., isolated from humus soil in Antarctica.</title>
        <authorList>
            <person name="Zhang K."/>
        </authorList>
    </citation>
    <scope>NUCLEOTIDE SEQUENCE [LARGE SCALE GENOMIC DNA]</scope>
    <source>
        <strain evidence="6 7">H1</strain>
    </source>
</reference>
<dbReference type="RefSeq" id="WP_143719071.1">
    <property type="nucleotide sequence ID" value="NZ_VKDB01000001.1"/>
</dbReference>
<feature type="domain" description="Histidine kinase/HSP90-like ATPase" evidence="5">
    <location>
        <begin position="291"/>
        <end position="378"/>
    </location>
</feature>
<sequence>MPSERKQEKWGRFWRLFPLVWLVYLYFPISGVLSSSTPGTFKLLTVLGVGVFVWLWTQLYNQREARVRHVRHSETHQFWVLAAYLWCLVMFAGLTLLPGVLSGNGFTFLVYGAAVAGFQRSFRVALWGLIGVVFAMFVPGWLGAAPLGIFDIVQVLLLSSFAMYGNHAGFRQGISQQRLEEVQLEKEKLAADAERERIARDLHDLLGHTLSVIVLKSELASKLAEKNPARAAQEIREVERISREALSEVRAAVQGYKGSGLSAELARSKVALDAAGVRLILERPPLELPPATEAGLSMVLREAVTNVVRHARAKTCTIRIEEQESAYWLEVTDDGVGGETPEGSGLTGMRERVRALGGELKREGESGTRLSAKFPIQTPSALPNLGKVRA</sequence>
<dbReference type="SUPFAM" id="SSF55874">
    <property type="entry name" value="ATPase domain of HSP90 chaperone/DNA topoisomerase II/histidine kinase"/>
    <property type="match status" value="1"/>
</dbReference>